<keyword evidence="10" id="KW-1185">Reference proteome</keyword>
<evidence type="ECO:0000313" key="10">
    <source>
        <dbReference type="Proteomes" id="UP000326759"/>
    </source>
</evidence>
<keyword evidence="2 7" id="KW-0808">Transferase</keyword>
<dbReference type="InterPro" id="IPR012317">
    <property type="entry name" value="Poly(ADP-ribose)pol_cat_dom"/>
</dbReference>
<keyword evidence="1 7" id="KW-0328">Glycosyltransferase</keyword>
<dbReference type="Gene3D" id="3.90.228.10">
    <property type="match status" value="1"/>
</dbReference>
<evidence type="ECO:0000313" key="9">
    <source>
        <dbReference type="EMBL" id="KAB7497470.1"/>
    </source>
</evidence>
<keyword evidence="5" id="KW-0238">DNA-binding</keyword>
<reference evidence="9 10" key="1">
    <citation type="journal article" date="2019" name="PLoS Biol.">
        <title>Sex chromosomes control vertical transmission of feminizing Wolbachia symbionts in an isopod.</title>
        <authorList>
            <person name="Becking T."/>
            <person name="Chebbi M.A."/>
            <person name="Giraud I."/>
            <person name="Moumen B."/>
            <person name="Laverre T."/>
            <person name="Caubet Y."/>
            <person name="Peccoud J."/>
            <person name="Gilbert C."/>
            <person name="Cordaux R."/>
        </authorList>
    </citation>
    <scope>NUCLEOTIDE SEQUENCE [LARGE SCALE GENOMIC DNA]</scope>
    <source>
        <strain evidence="9">ANa2</strain>
        <tissue evidence="9">Whole body excluding digestive tract and cuticle</tissue>
    </source>
</reference>
<accession>A0A5N5SXS5</accession>
<dbReference type="PANTHER" id="PTHR10459">
    <property type="entry name" value="DNA LIGASE"/>
    <property type="match status" value="1"/>
</dbReference>
<dbReference type="GO" id="GO:0003950">
    <property type="term" value="F:NAD+ poly-ADP-ribosyltransferase activity"/>
    <property type="evidence" value="ECO:0007669"/>
    <property type="project" value="UniProtKB-UniRule"/>
</dbReference>
<evidence type="ECO:0000256" key="3">
    <source>
        <dbReference type="ARBA" id="ARBA00022765"/>
    </source>
</evidence>
<comment type="catalytic activity">
    <reaction evidence="6">
        <text>NAD(+) + (ADP-D-ribosyl)n-acceptor = nicotinamide + (ADP-D-ribosyl)n+1-acceptor + H(+).</text>
        <dbReference type="EC" id="2.4.2.30"/>
    </reaction>
</comment>
<evidence type="ECO:0000256" key="1">
    <source>
        <dbReference type="ARBA" id="ARBA00022676"/>
    </source>
</evidence>
<evidence type="ECO:0000256" key="2">
    <source>
        <dbReference type="ARBA" id="ARBA00022679"/>
    </source>
</evidence>
<evidence type="ECO:0000256" key="5">
    <source>
        <dbReference type="ARBA" id="ARBA00023125"/>
    </source>
</evidence>
<keyword evidence="4 7" id="KW-0520">NAD</keyword>
<dbReference type="Pfam" id="PF00644">
    <property type="entry name" value="PARP"/>
    <property type="match status" value="1"/>
</dbReference>
<gene>
    <name evidence="9" type="primary">PARP2_1</name>
    <name evidence="9" type="ORF">Anas_07863</name>
</gene>
<evidence type="ECO:0000256" key="4">
    <source>
        <dbReference type="ARBA" id="ARBA00023027"/>
    </source>
</evidence>
<dbReference type="OrthoDB" id="429950at2759"/>
<dbReference type="EMBL" id="SEYY01020239">
    <property type="protein sequence ID" value="KAB7497470.1"/>
    <property type="molecule type" value="Genomic_DNA"/>
</dbReference>
<proteinExistence type="predicted"/>
<dbReference type="GO" id="GO:1990404">
    <property type="term" value="F:NAD+-protein mono-ADP-ribosyltransferase activity"/>
    <property type="evidence" value="ECO:0007669"/>
    <property type="project" value="TreeGrafter"/>
</dbReference>
<feature type="non-terminal residue" evidence="9">
    <location>
        <position position="1"/>
    </location>
</feature>
<dbReference type="EC" id="2.4.2.-" evidence="7"/>
<dbReference type="PANTHER" id="PTHR10459:SF112">
    <property type="entry name" value="POLY [ADP-RIBOSE] POLYMERASE 1"/>
    <property type="match status" value="1"/>
</dbReference>
<keyword evidence="3" id="KW-0013">ADP-ribosylation</keyword>
<dbReference type="GO" id="GO:0006302">
    <property type="term" value="P:double-strand break repair"/>
    <property type="evidence" value="ECO:0007669"/>
    <property type="project" value="TreeGrafter"/>
</dbReference>
<name>A0A5N5SXS5_9CRUS</name>
<dbReference type="GO" id="GO:0003677">
    <property type="term" value="F:DNA binding"/>
    <property type="evidence" value="ECO:0007669"/>
    <property type="project" value="UniProtKB-KW"/>
</dbReference>
<evidence type="ECO:0000256" key="6">
    <source>
        <dbReference type="ARBA" id="ARBA00033987"/>
    </source>
</evidence>
<dbReference type="SUPFAM" id="SSF56399">
    <property type="entry name" value="ADP-ribosylation"/>
    <property type="match status" value="1"/>
</dbReference>
<dbReference type="Proteomes" id="UP000326759">
    <property type="component" value="Unassembled WGS sequence"/>
</dbReference>
<organism evidence="9 10">
    <name type="scientific">Armadillidium nasatum</name>
    <dbReference type="NCBI Taxonomy" id="96803"/>
    <lineage>
        <taxon>Eukaryota</taxon>
        <taxon>Metazoa</taxon>
        <taxon>Ecdysozoa</taxon>
        <taxon>Arthropoda</taxon>
        <taxon>Crustacea</taxon>
        <taxon>Multicrustacea</taxon>
        <taxon>Malacostraca</taxon>
        <taxon>Eumalacostraca</taxon>
        <taxon>Peracarida</taxon>
        <taxon>Isopoda</taxon>
        <taxon>Oniscidea</taxon>
        <taxon>Crinocheta</taxon>
        <taxon>Armadillidiidae</taxon>
        <taxon>Armadillidium</taxon>
    </lineage>
</organism>
<feature type="domain" description="PARP catalytic" evidence="8">
    <location>
        <begin position="1"/>
        <end position="108"/>
    </location>
</feature>
<dbReference type="GO" id="GO:0005730">
    <property type="term" value="C:nucleolus"/>
    <property type="evidence" value="ECO:0007669"/>
    <property type="project" value="TreeGrafter"/>
</dbReference>
<dbReference type="GO" id="GO:0070212">
    <property type="term" value="P:protein poly-ADP-ribosylation"/>
    <property type="evidence" value="ECO:0007669"/>
    <property type="project" value="TreeGrafter"/>
</dbReference>
<sequence>FLQGLRTDYNWGNGIYFADMFSKSAGYCHSSIDNPIGLLLLCDVALGDMVELKSGYCIAGLPAGKHSTKVLGSISPDPAEMVKLDDGLQVPLGTQKPTDVKGCKLTPQ</sequence>
<protein>
    <recommendedName>
        <fullName evidence="7">Poly [ADP-ribose] polymerase</fullName>
        <shortName evidence="7">PARP</shortName>
        <ecNumber evidence="7">2.4.2.-</ecNumber>
    </recommendedName>
</protein>
<dbReference type="AlphaFoldDB" id="A0A5N5SXS5"/>
<comment type="caution">
    <text evidence="9">The sequence shown here is derived from an EMBL/GenBank/DDBJ whole genome shotgun (WGS) entry which is preliminary data.</text>
</comment>
<dbReference type="PROSITE" id="PS51059">
    <property type="entry name" value="PARP_CATALYTIC"/>
    <property type="match status" value="1"/>
</dbReference>
<evidence type="ECO:0000256" key="7">
    <source>
        <dbReference type="RuleBase" id="RU362114"/>
    </source>
</evidence>
<evidence type="ECO:0000259" key="8">
    <source>
        <dbReference type="PROSITE" id="PS51059"/>
    </source>
</evidence>
<dbReference type="InterPro" id="IPR050800">
    <property type="entry name" value="ARTD/PARP"/>
</dbReference>